<comment type="caution">
    <text evidence="2">The sequence shown here is derived from an EMBL/GenBank/DDBJ whole genome shotgun (WGS) entry which is preliminary data.</text>
</comment>
<feature type="transmembrane region" description="Helical" evidence="1">
    <location>
        <begin position="149"/>
        <end position="169"/>
    </location>
</feature>
<evidence type="ECO:0000256" key="1">
    <source>
        <dbReference type="SAM" id="Phobius"/>
    </source>
</evidence>
<protein>
    <recommendedName>
        <fullName evidence="4">MFS transporter</fullName>
    </recommendedName>
</protein>
<dbReference type="EMBL" id="PJZH01000022">
    <property type="protein sequence ID" value="PLR31745.1"/>
    <property type="molecule type" value="Genomic_DNA"/>
</dbReference>
<feature type="transmembrane region" description="Helical" evidence="1">
    <location>
        <begin position="73"/>
        <end position="89"/>
    </location>
</feature>
<evidence type="ECO:0000313" key="3">
    <source>
        <dbReference type="Proteomes" id="UP000234503"/>
    </source>
</evidence>
<evidence type="ECO:0008006" key="4">
    <source>
        <dbReference type="Google" id="ProtNLM"/>
    </source>
</evidence>
<dbReference type="OrthoDB" id="6813078at2"/>
<name>A0A2N5DWU0_9GAMM</name>
<feature type="transmembrane region" description="Helical" evidence="1">
    <location>
        <begin position="190"/>
        <end position="209"/>
    </location>
</feature>
<feature type="transmembrane region" description="Helical" evidence="1">
    <location>
        <begin position="254"/>
        <end position="273"/>
    </location>
</feature>
<reference evidence="2 3" key="1">
    <citation type="submission" date="2017-12" db="EMBL/GenBank/DDBJ databases">
        <title>Characterization of six clinical isolates of Enterochimera gen. nov., a novel genus of the Yersiniaciae family and the three species Enterochimera arupensis sp. nov., Enterochimera coloradensis sp. nov, and Enterochimera californica sp. nov.</title>
        <authorList>
            <person name="Rossi A."/>
            <person name="Fisher M."/>
        </authorList>
    </citation>
    <scope>NUCLEOTIDE SEQUENCE [LARGE SCALE GENOMIC DNA]</scope>
    <source>
        <strain evidence="3">2016-Iso4</strain>
    </source>
</reference>
<evidence type="ECO:0000313" key="2">
    <source>
        <dbReference type="EMBL" id="PLR31745.1"/>
    </source>
</evidence>
<feature type="transmembrane region" description="Helical" evidence="1">
    <location>
        <begin position="20"/>
        <end position="40"/>
    </location>
</feature>
<feature type="transmembrane region" description="Helical" evidence="1">
    <location>
        <begin position="124"/>
        <end position="143"/>
    </location>
</feature>
<gene>
    <name evidence="2" type="ORF">CYR32_16625</name>
</gene>
<proteinExistence type="predicted"/>
<feature type="transmembrane region" description="Helical" evidence="1">
    <location>
        <begin position="336"/>
        <end position="354"/>
    </location>
</feature>
<dbReference type="Proteomes" id="UP000234503">
    <property type="component" value="Unassembled WGS sequence"/>
</dbReference>
<keyword evidence="1" id="KW-1133">Transmembrane helix</keyword>
<feature type="transmembrane region" description="Helical" evidence="1">
    <location>
        <begin position="46"/>
        <end position="66"/>
    </location>
</feature>
<keyword evidence="1" id="KW-0812">Transmembrane</keyword>
<keyword evidence="3" id="KW-1185">Reference proteome</keyword>
<organism evidence="2 3">
    <name type="scientific">Chimaeribacter coloradensis</name>
    <dbReference type="NCBI Taxonomy" id="2060068"/>
    <lineage>
        <taxon>Bacteria</taxon>
        <taxon>Pseudomonadati</taxon>
        <taxon>Pseudomonadota</taxon>
        <taxon>Gammaproteobacteria</taxon>
        <taxon>Enterobacterales</taxon>
        <taxon>Yersiniaceae</taxon>
        <taxon>Chimaeribacter</taxon>
    </lineage>
</organism>
<accession>A0A2N5DWU0</accession>
<feature type="transmembrane region" description="Helical" evidence="1">
    <location>
        <begin position="221"/>
        <end position="242"/>
    </location>
</feature>
<feature type="transmembrane region" description="Helical" evidence="1">
    <location>
        <begin position="95"/>
        <end position="112"/>
    </location>
</feature>
<keyword evidence="1" id="KW-0472">Membrane</keyword>
<sequence>MLSYFSRPRRGFPGLSSSLLLRMLSAIVLFALLGQANVWLDATNNIVLATGYRLLLILTPLTLLLFGPFALRVTLFAALAGIILLAVPAGPGLQAVAVLLFGYGVAVLGYIVKKEAAATPAGAANNKIMLNVGSLCAGVVLLYPHWQPLPFYLLMGLFLLLCLPAAWRFTPSPALAPATALAVPQGKNGLWVLAGLMNGIKLFAVFSILPQAILAHHSTLPAWYGGMIILNSAVVALLQLPIMKLIARSGNRALWVSLLIILAGLVLLAMPGLFQVHTFAGALLWLTLLSIAECGLSYLDYCAARDNALLIKEVSVSAGAGLTVWVMRYLPAPYNAEILSVIAIFALFSWLWLYQRRHKERFNALNNLYEK</sequence>
<dbReference type="AlphaFoldDB" id="A0A2N5DWU0"/>